<keyword evidence="1" id="KW-0548">Nucleotidyltransferase</keyword>
<organism evidence="1 2">
    <name type="scientific">Trifolium medium</name>
    <dbReference type="NCBI Taxonomy" id="97028"/>
    <lineage>
        <taxon>Eukaryota</taxon>
        <taxon>Viridiplantae</taxon>
        <taxon>Streptophyta</taxon>
        <taxon>Embryophyta</taxon>
        <taxon>Tracheophyta</taxon>
        <taxon>Spermatophyta</taxon>
        <taxon>Magnoliopsida</taxon>
        <taxon>eudicotyledons</taxon>
        <taxon>Gunneridae</taxon>
        <taxon>Pentapetalae</taxon>
        <taxon>rosids</taxon>
        <taxon>fabids</taxon>
        <taxon>Fabales</taxon>
        <taxon>Fabaceae</taxon>
        <taxon>Papilionoideae</taxon>
        <taxon>50 kb inversion clade</taxon>
        <taxon>NPAAA clade</taxon>
        <taxon>Hologalegina</taxon>
        <taxon>IRL clade</taxon>
        <taxon>Trifolieae</taxon>
        <taxon>Trifolium</taxon>
    </lineage>
</organism>
<name>A0A392SNR2_9FABA</name>
<proteinExistence type="predicted"/>
<keyword evidence="1" id="KW-0695">RNA-directed DNA polymerase</keyword>
<sequence length="93" mass="10889">MDGEEVWKSVMVAKYGVGVLGRVRLEEMQFGTICSPWWKDLCRLERGVNWFSQVVMKRMGGGNTIKFWKDIWVGDQTLEQRFPRLYGVSVQQE</sequence>
<dbReference type="Proteomes" id="UP000265520">
    <property type="component" value="Unassembled WGS sequence"/>
</dbReference>
<evidence type="ECO:0000313" key="1">
    <source>
        <dbReference type="EMBL" id="MCI50309.1"/>
    </source>
</evidence>
<dbReference type="AlphaFoldDB" id="A0A392SNR2"/>
<dbReference type="GO" id="GO:0003964">
    <property type="term" value="F:RNA-directed DNA polymerase activity"/>
    <property type="evidence" value="ECO:0007669"/>
    <property type="project" value="UniProtKB-KW"/>
</dbReference>
<feature type="non-terminal residue" evidence="1">
    <location>
        <position position="93"/>
    </location>
</feature>
<protein>
    <submittedName>
        <fullName evidence="1">Putative non-LTR retroelement reverse transcriptase</fullName>
    </submittedName>
</protein>
<keyword evidence="1" id="KW-0808">Transferase</keyword>
<dbReference type="PANTHER" id="PTHR36617:SF11">
    <property type="entry name" value="PROTEIN, PUTATIVE-RELATED"/>
    <property type="match status" value="1"/>
</dbReference>
<comment type="caution">
    <text evidence="1">The sequence shown here is derived from an EMBL/GenBank/DDBJ whole genome shotgun (WGS) entry which is preliminary data.</text>
</comment>
<dbReference type="EMBL" id="LXQA010414520">
    <property type="protein sequence ID" value="MCI50309.1"/>
    <property type="molecule type" value="Genomic_DNA"/>
</dbReference>
<accession>A0A392SNR2</accession>
<keyword evidence="2" id="KW-1185">Reference proteome</keyword>
<reference evidence="1 2" key="1">
    <citation type="journal article" date="2018" name="Front. Plant Sci.">
        <title>Red Clover (Trifolium pratense) and Zigzag Clover (T. medium) - A Picture of Genomic Similarities and Differences.</title>
        <authorList>
            <person name="Dluhosova J."/>
            <person name="Istvanek J."/>
            <person name="Nedelnik J."/>
            <person name="Repkova J."/>
        </authorList>
    </citation>
    <scope>NUCLEOTIDE SEQUENCE [LARGE SCALE GENOMIC DNA]</scope>
    <source>
        <strain evidence="2">cv. 10/8</strain>
        <tissue evidence="1">Leaf</tissue>
    </source>
</reference>
<evidence type="ECO:0000313" key="2">
    <source>
        <dbReference type="Proteomes" id="UP000265520"/>
    </source>
</evidence>
<dbReference type="PANTHER" id="PTHR36617">
    <property type="entry name" value="PROTEIN, PUTATIVE-RELATED"/>
    <property type="match status" value="1"/>
</dbReference>